<dbReference type="CDD" id="cd07185">
    <property type="entry name" value="OmpA_C-like"/>
    <property type="match status" value="1"/>
</dbReference>
<dbReference type="PANTHER" id="PTHR30329">
    <property type="entry name" value="STATOR ELEMENT OF FLAGELLAR MOTOR COMPLEX"/>
    <property type="match status" value="1"/>
</dbReference>
<dbReference type="RefSeq" id="WP_121917822.1">
    <property type="nucleotide sequence ID" value="NZ_REFV01000011.1"/>
</dbReference>
<evidence type="ECO:0000313" key="3">
    <source>
        <dbReference type="EMBL" id="RMB57344.1"/>
    </source>
</evidence>
<evidence type="ECO:0000313" key="4">
    <source>
        <dbReference type="Proteomes" id="UP000281985"/>
    </source>
</evidence>
<dbReference type="PROSITE" id="PS51123">
    <property type="entry name" value="OMPA_2"/>
    <property type="match status" value="1"/>
</dbReference>
<keyword evidence="4" id="KW-1185">Reference proteome</keyword>
<sequence length="252" mass="28410">MKGFLSALFVFIIWAGASIYYLSLGEERSVHIATATNPLPIEEENETPRETPLSQETLTANSDKNLESLIETNIDDAQKTPQRDIDTNEAEIQRSPQIVDAQILADEIKRTIAISDTIDINRDEPEQSLDNAIVITKGPTVSTETFYPKYDNTDLILDNRLVSYATDLKALLEKNPEKKVTIIGHTDNVGNGVDNFQIALRKARQVKWYLTSRRGIPRKKITAISRGEEEPIESNDSKWGRSKNNRIEVIID</sequence>
<dbReference type="EMBL" id="REFV01000011">
    <property type="protein sequence ID" value="RMB57344.1"/>
    <property type="molecule type" value="Genomic_DNA"/>
</dbReference>
<proteinExistence type="predicted"/>
<dbReference type="Pfam" id="PF00691">
    <property type="entry name" value="OmpA"/>
    <property type="match status" value="1"/>
</dbReference>
<dbReference type="InterPro" id="IPR006665">
    <property type="entry name" value="OmpA-like"/>
</dbReference>
<comment type="caution">
    <text evidence="3">The sequence shown here is derived from an EMBL/GenBank/DDBJ whole genome shotgun (WGS) entry which is preliminary data.</text>
</comment>
<name>A0A3M0FXE7_9FLAO</name>
<dbReference type="GO" id="GO:0016020">
    <property type="term" value="C:membrane"/>
    <property type="evidence" value="ECO:0007669"/>
    <property type="project" value="UniProtKB-UniRule"/>
</dbReference>
<keyword evidence="1" id="KW-0472">Membrane</keyword>
<reference evidence="3 4" key="1">
    <citation type="submission" date="2018-10" db="EMBL/GenBank/DDBJ databases">
        <title>Dokdonia luteus sp. nov., isolated from sea water.</title>
        <authorList>
            <person name="Zhou L.Y."/>
            <person name="Du Z.J."/>
        </authorList>
    </citation>
    <scope>NUCLEOTIDE SEQUENCE [LARGE SCALE GENOMIC DNA]</scope>
    <source>
        <strain evidence="3 4">SH27</strain>
    </source>
</reference>
<dbReference type="InterPro" id="IPR036737">
    <property type="entry name" value="OmpA-like_sf"/>
</dbReference>
<dbReference type="PANTHER" id="PTHR30329:SF21">
    <property type="entry name" value="LIPOPROTEIN YIAD-RELATED"/>
    <property type="match status" value="1"/>
</dbReference>
<dbReference type="SUPFAM" id="SSF103088">
    <property type="entry name" value="OmpA-like"/>
    <property type="match status" value="1"/>
</dbReference>
<dbReference type="OrthoDB" id="9763897at2"/>
<gene>
    <name evidence="3" type="ORF">EAX61_11390</name>
</gene>
<feature type="domain" description="OmpA-like" evidence="2">
    <location>
        <begin position="137"/>
        <end position="252"/>
    </location>
</feature>
<evidence type="ECO:0000259" key="2">
    <source>
        <dbReference type="PROSITE" id="PS51123"/>
    </source>
</evidence>
<dbReference type="Proteomes" id="UP000281985">
    <property type="component" value="Unassembled WGS sequence"/>
</dbReference>
<organism evidence="3 4">
    <name type="scientific">Dokdonia sinensis</name>
    <dbReference type="NCBI Taxonomy" id="2479847"/>
    <lineage>
        <taxon>Bacteria</taxon>
        <taxon>Pseudomonadati</taxon>
        <taxon>Bacteroidota</taxon>
        <taxon>Flavobacteriia</taxon>
        <taxon>Flavobacteriales</taxon>
        <taxon>Flavobacteriaceae</taxon>
        <taxon>Dokdonia</taxon>
    </lineage>
</organism>
<dbReference type="AlphaFoldDB" id="A0A3M0FXE7"/>
<dbReference type="InterPro" id="IPR050330">
    <property type="entry name" value="Bact_OuterMem_StrucFunc"/>
</dbReference>
<evidence type="ECO:0000256" key="1">
    <source>
        <dbReference type="PROSITE-ProRule" id="PRU00473"/>
    </source>
</evidence>
<protein>
    <recommendedName>
        <fullName evidence="2">OmpA-like domain-containing protein</fullName>
    </recommendedName>
</protein>
<accession>A0A3M0FXE7</accession>
<dbReference type="Gene3D" id="3.30.1330.60">
    <property type="entry name" value="OmpA-like domain"/>
    <property type="match status" value="1"/>
</dbReference>